<evidence type="ECO:0000256" key="9">
    <source>
        <dbReference type="HAMAP-Rule" id="MF_00600"/>
    </source>
</evidence>
<evidence type="ECO:0000256" key="4">
    <source>
        <dbReference type="ARBA" id="ARBA00022741"/>
    </source>
</evidence>
<dbReference type="GO" id="GO:0051082">
    <property type="term" value="F:unfolded protein binding"/>
    <property type="evidence" value="ECO:0007669"/>
    <property type="project" value="UniProtKB-UniRule"/>
</dbReference>
<dbReference type="GO" id="GO:0042026">
    <property type="term" value="P:protein refolding"/>
    <property type="evidence" value="ECO:0007669"/>
    <property type="project" value="UniProtKB-UniRule"/>
</dbReference>
<dbReference type="Pfam" id="PF00118">
    <property type="entry name" value="Cpn60_TCP1"/>
    <property type="match status" value="1"/>
</dbReference>
<evidence type="ECO:0000256" key="8">
    <source>
        <dbReference type="ARBA" id="ARBA00025702"/>
    </source>
</evidence>
<name>A0A558IWC5_9CORY</name>
<dbReference type="SUPFAM" id="SSF48592">
    <property type="entry name" value="GroEL equatorial domain-like"/>
    <property type="match status" value="1"/>
</dbReference>
<accession>A0A558IWC5</accession>
<dbReference type="NCBIfam" id="TIGR02348">
    <property type="entry name" value="GroEL"/>
    <property type="match status" value="1"/>
</dbReference>
<dbReference type="PANTHER" id="PTHR45633">
    <property type="entry name" value="60 KDA HEAT SHOCK PROTEIN, MITOCHONDRIAL"/>
    <property type="match status" value="1"/>
</dbReference>
<gene>
    <name evidence="9 12" type="primary">groL</name>
    <name evidence="9" type="synonym">groEL</name>
    <name evidence="12" type="ORF">FQN05_02930</name>
</gene>
<comment type="subcellular location">
    <subcellularLocation>
        <location evidence="2">Cell surface</location>
    </subcellularLocation>
    <subcellularLocation>
        <location evidence="9">Cytoplasm</location>
    </subcellularLocation>
    <subcellularLocation>
        <location evidence="8">Secreted</location>
        <location evidence="8">Capsule</location>
    </subcellularLocation>
    <subcellularLocation>
        <location evidence="1">Secreted</location>
        <location evidence="1">Cell wall</location>
    </subcellularLocation>
</comment>
<dbReference type="EMBL" id="VMTX01000003">
    <property type="protein sequence ID" value="TVU85670.1"/>
    <property type="molecule type" value="Genomic_DNA"/>
</dbReference>
<keyword evidence="9" id="KW-0963">Cytoplasm</keyword>
<dbReference type="Gene3D" id="3.30.260.10">
    <property type="entry name" value="TCP-1-like chaperonin intermediate domain"/>
    <property type="match status" value="1"/>
</dbReference>
<dbReference type="RefSeq" id="WP_049157037.1">
    <property type="nucleotide sequence ID" value="NZ_JUMN01000094.1"/>
</dbReference>
<sequence>MPKLIAFDQEAREGIQRGVDTLADAVKVTLGPRGRNVVLSKAFGGPTVTNDGVTIARDIDLDDPFENLGAQLVKSVAVKTNDIAGDGTTTATLLAQALVFEGLRNVAAGANPVELNKGIAAAAEKVVEELKKRATPVNSSAEISQVATVSSRDAEVGEMVAGAMDKVGKDGVVTVEESQTIESTVDVTEGISFDKGYLSPYFATEEETYNAVLDDAAILLVRNKISSLPDFLPLLEKIAESSRPTLIIAEDIEGEPLQALVVNSIRKVLKVAAVKSPYFGERRKGFMDDLAVVTGATVVDPEVGINLKEVGPEVLGSARRVTVSKEDTVIVDGAGTAEAVEERREQLRREIERTDSTWDKEKLEERLAKLSGGVAVIRVGAATETEVNERKLRVEDAINAARAAVEEGVIAGGGSALVQISQELEAFAEGFEGEAKVGVLAVARALTRPAYWIAENAGLDGSVVVARVAEQANGEGFNAATLEYGNLLEQGIIDPVKVTHSAVVNAASVARMVLTTEASVVEKPAEEEPAQAGHAHAH</sequence>
<dbReference type="Gene3D" id="3.50.7.10">
    <property type="entry name" value="GroEL"/>
    <property type="match status" value="1"/>
</dbReference>
<feature type="binding site" evidence="9">
    <location>
        <begin position="29"/>
        <end position="32"/>
    </location>
    <ligand>
        <name>ATP</name>
        <dbReference type="ChEBI" id="CHEBI:30616"/>
    </ligand>
</feature>
<evidence type="ECO:0000256" key="6">
    <source>
        <dbReference type="ARBA" id="ARBA00023186"/>
    </source>
</evidence>
<evidence type="ECO:0000256" key="10">
    <source>
        <dbReference type="RuleBase" id="RU000418"/>
    </source>
</evidence>
<dbReference type="NCBIfam" id="NF009487">
    <property type="entry name" value="PRK12849.1"/>
    <property type="match status" value="1"/>
</dbReference>
<dbReference type="NCBIfam" id="NF009489">
    <property type="entry name" value="PRK12851.1"/>
    <property type="match status" value="1"/>
</dbReference>
<organism evidence="12 13">
    <name type="scientific">Corynebacterium aurimucosum</name>
    <dbReference type="NCBI Taxonomy" id="169292"/>
    <lineage>
        <taxon>Bacteria</taxon>
        <taxon>Bacillati</taxon>
        <taxon>Actinomycetota</taxon>
        <taxon>Actinomycetes</taxon>
        <taxon>Mycobacteriales</taxon>
        <taxon>Corynebacteriaceae</taxon>
        <taxon>Corynebacterium</taxon>
    </lineage>
</organism>
<comment type="caution">
    <text evidence="12">The sequence shown here is derived from an EMBL/GenBank/DDBJ whole genome shotgun (WGS) entry which is preliminary data.</text>
</comment>
<comment type="similarity">
    <text evidence="3 9 10">Belongs to the chaperonin (HSP60) family.</text>
</comment>
<evidence type="ECO:0000256" key="7">
    <source>
        <dbReference type="ARBA" id="ARBA00023235"/>
    </source>
</evidence>
<dbReference type="Gene3D" id="1.10.560.10">
    <property type="entry name" value="GroEL-like equatorial domain"/>
    <property type="match status" value="1"/>
</dbReference>
<protein>
    <recommendedName>
        <fullName evidence="9">Chaperonin GroEL</fullName>
        <ecNumber evidence="9">5.6.1.7</ecNumber>
    </recommendedName>
    <alternativeName>
        <fullName evidence="9">60 kDa chaperonin</fullName>
    </alternativeName>
    <alternativeName>
        <fullName evidence="9">Chaperonin-60</fullName>
        <shortName evidence="9">Cpn60</shortName>
    </alternativeName>
</protein>
<dbReference type="EC" id="5.6.1.7" evidence="9"/>
<comment type="subunit">
    <text evidence="9 11">Forms a cylinder of 14 subunits composed of two heptameric rings stacked back-to-back. Interacts with the co-chaperonin GroES.</text>
</comment>
<keyword evidence="5 9" id="KW-0067">ATP-binding</keyword>
<keyword evidence="4 9" id="KW-0547">Nucleotide-binding</keyword>
<dbReference type="InterPro" id="IPR027409">
    <property type="entry name" value="GroEL-like_apical_dom_sf"/>
</dbReference>
<feature type="binding site" evidence="9">
    <location>
        <position position="494"/>
    </location>
    <ligand>
        <name>ATP</name>
        <dbReference type="ChEBI" id="CHEBI:30616"/>
    </ligand>
</feature>
<dbReference type="SUPFAM" id="SSF54849">
    <property type="entry name" value="GroEL-intermediate domain like"/>
    <property type="match status" value="1"/>
</dbReference>
<dbReference type="InterPro" id="IPR002423">
    <property type="entry name" value="Cpn60/GroEL/TCP-1"/>
</dbReference>
<dbReference type="InterPro" id="IPR027410">
    <property type="entry name" value="TCP-1-like_intermed_sf"/>
</dbReference>
<dbReference type="GO" id="GO:0009408">
    <property type="term" value="P:response to heat"/>
    <property type="evidence" value="ECO:0007669"/>
    <property type="project" value="UniProtKB-ARBA"/>
</dbReference>
<comment type="caution">
    <text evidence="9">Lacks conserved residue(s) required for the propagation of feature annotation.</text>
</comment>
<dbReference type="PRINTS" id="PR00298">
    <property type="entry name" value="CHAPERONIN60"/>
</dbReference>
<reference evidence="12 13" key="1">
    <citation type="submission" date="2019-07" db="EMBL/GenBank/DDBJ databases">
        <title>Draft genome of C. aurimucosum strain 15-4290.</title>
        <authorList>
            <person name="Pacheco L.G.C."/>
            <person name="Aguiar E.R.G.R."/>
            <person name="Navas J."/>
            <person name="Santos C.S."/>
            <person name="Rocha D.J.P.G."/>
        </authorList>
    </citation>
    <scope>NUCLEOTIDE SEQUENCE [LARGE SCALE GENOMIC DNA]</scope>
    <source>
        <strain evidence="12 13">15-4290</strain>
    </source>
</reference>
<dbReference type="AlphaFoldDB" id="A0A558IWC5"/>
<evidence type="ECO:0000256" key="11">
    <source>
        <dbReference type="RuleBase" id="RU000419"/>
    </source>
</evidence>
<feature type="binding site" evidence="9">
    <location>
        <begin position="478"/>
        <end position="480"/>
    </location>
    <ligand>
        <name>ATP</name>
        <dbReference type="ChEBI" id="CHEBI:30616"/>
    </ligand>
</feature>
<dbReference type="CDD" id="cd03344">
    <property type="entry name" value="GroEL"/>
    <property type="match status" value="1"/>
</dbReference>
<evidence type="ECO:0000313" key="13">
    <source>
        <dbReference type="Proteomes" id="UP000320648"/>
    </source>
</evidence>
<comment type="function">
    <text evidence="9 11">Together with its co-chaperonin GroES, plays an essential role in assisting protein folding. The GroEL-GroES system forms a nano-cage that allows encapsulation of the non-native substrate proteins and provides a physical environment optimized to promote and accelerate protein folding.</text>
</comment>
<dbReference type="GO" id="GO:0042603">
    <property type="term" value="C:capsule"/>
    <property type="evidence" value="ECO:0007669"/>
    <property type="project" value="UniProtKB-SubCell"/>
</dbReference>
<feature type="binding site" evidence="9">
    <location>
        <begin position="86"/>
        <end position="90"/>
    </location>
    <ligand>
        <name>ATP</name>
        <dbReference type="ChEBI" id="CHEBI:30616"/>
    </ligand>
</feature>
<dbReference type="HAMAP" id="MF_00600">
    <property type="entry name" value="CH60"/>
    <property type="match status" value="1"/>
</dbReference>
<dbReference type="FunFam" id="3.50.7.10:FF:000001">
    <property type="entry name" value="60 kDa chaperonin"/>
    <property type="match status" value="1"/>
</dbReference>
<dbReference type="InterPro" id="IPR001844">
    <property type="entry name" value="Cpn60/GroEL"/>
</dbReference>
<evidence type="ECO:0000256" key="1">
    <source>
        <dbReference type="ARBA" id="ARBA00004191"/>
    </source>
</evidence>
<dbReference type="GO" id="GO:0005524">
    <property type="term" value="F:ATP binding"/>
    <property type="evidence" value="ECO:0007669"/>
    <property type="project" value="UniProtKB-UniRule"/>
</dbReference>
<dbReference type="GO" id="GO:0016853">
    <property type="term" value="F:isomerase activity"/>
    <property type="evidence" value="ECO:0007669"/>
    <property type="project" value="UniProtKB-KW"/>
</dbReference>
<feature type="binding site" evidence="9">
    <location>
        <position position="413"/>
    </location>
    <ligand>
        <name>ATP</name>
        <dbReference type="ChEBI" id="CHEBI:30616"/>
    </ligand>
</feature>
<dbReference type="InterPro" id="IPR027413">
    <property type="entry name" value="GROEL-like_equatorial_sf"/>
</dbReference>
<dbReference type="GO" id="GO:0009986">
    <property type="term" value="C:cell surface"/>
    <property type="evidence" value="ECO:0007669"/>
    <property type="project" value="UniProtKB-SubCell"/>
</dbReference>
<evidence type="ECO:0000256" key="3">
    <source>
        <dbReference type="ARBA" id="ARBA00006607"/>
    </source>
</evidence>
<dbReference type="GO" id="GO:0140662">
    <property type="term" value="F:ATP-dependent protein folding chaperone"/>
    <property type="evidence" value="ECO:0007669"/>
    <property type="project" value="InterPro"/>
</dbReference>
<dbReference type="NCBIfam" id="NF009488">
    <property type="entry name" value="PRK12850.1"/>
    <property type="match status" value="1"/>
</dbReference>
<dbReference type="InterPro" id="IPR018370">
    <property type="entry name" value="Chaperonin_Cpn60_CS"/>
</dbReference>
<keyword evidence="6 9" id="KW-0143">Chaperone</keyword>
<dbReference type="SUPFAM" id="SSF52029">
    <property type="entry name" value="GroEL apical domain-like"/>
    <property type="match status" value="1"/>
</dbReference>
<dbReference type="Proteomes" id="UP000320648">
    <property type="component" value="Unassembled WGS sequence"/>
</dbReference>
<dbReference type="PROSITE" id="PS00296">
    <property type="entry name" value="CHAPERONINS_CPN60"/>
    <property type="match status" value="1"/>
</dbReference>
<dbReference type="GO" id="GO:0005737">
    <property type="term" value="C:cytoplasm"/>
    <property type="evidence" value="ECO:0007669"/>
    <property type="project" value="UniProtKB-SubCell"/>
</dbReference>
<keyword evidence="7 9" id="KW-0413">Isomerase</keyword>
<dbReference type="NCBIfam" id="NF000592">
    <property type="entry name" value="PRK00013.1"/>
    <property type="match status" value="1"/>
</dbReference>
<proteinExistence type="inferred from homology"/>
<evidence type="ECO:0000313" key="12">
    <source>
        <dbReference type="EMBL" id="TVU85670.1"/>
    </source>
</evidence>
<evidence type="ECO:0000256" key="5">
    <source>
        <dbReference type="ARBA" id="ARBA00022840"/>
    </source>
</evidence>
<evidence type="ECO:0000256" key="2">
    <source>
        <dbReference type="ARBA" id="ARBA00004241"/>
    </source>
</evidence>